<feature type="region of interest" description="Disordered" evidence="5">
    <location>
        <begin position="1"/>
        <end position="29"/>
    </location>
</feature>
<evidence type="ECO:0000313" key="8">
    <source>
        <dbReference type="EMBL" id="TNY24150.1"/>
    </source>
</evidence>
<evidence type="ECO:0000256" key="2">
    <source>
        <dbReference type="ARBA" id="ARBA00022448"/>
    </source>
</evidence>
<evidence type="ECO:0000259" key="6">
    <source>
        <dbReference type="Pfam" id="PF07393"/>
    </source>
</evidence>
<dbReference type="STRING" id="5288.A0A5C5G4Z9"/>
<feature type="region of interest" description="Disordered" evidence="5">
    <location>
        <begin position="946"/>
        <end position="965"/>
    </location>
</feature>
<feature type="region of interest" description="Disordered" evidence="5">
    <location>
        <begin position="521"/>
        <end position="546"/>
    </location>
</feature>
<feature type="compositionally biased region" description="Polar residues" evidence="5">
    <location>
        <begin position="1034"/>
        <end position="1045"/>
    </location>
</feature>
<dbReference type="InterPro" id="IPR048625">
    <property type="entry name" value="Sec10_N"/>
</dbReference>
<keyword evidence="4" id="KW-0175">Coiled coil</keyword>
<gene>
    <name evidence="8" type="ORF">DMC30DRAFT_189469</name>
</gene>
<dbReference type="Pfam" id="PF20667">
    <property type="entry name" value="Sec10_N"/>
    <property type="match status" value="1"/>
</dbReference>
<keyword evidence="2" id="KW-0813">Transport</keyword>
<organism evidence="8 9">
    <name type="scientific">Rhodotorula diobovata</name>
    <dbReference type="NCBI Taxonomy" id="5288"/>
    <lineage>
        <taxon>Eukaryota</taxon>
        <taxon>Fungi</taxon>
        <taxon>Dikarya</taxon>
        <taxon>Basidiomycota</taxon>
        <taxon>Pucciniomycotina</taxon>
        <taxon>Microbotryomycetes</taxon>
        <taxon>Sporidiobolales</taxon>
        <taxon>Sporidiobolaceae</taxon>
        <taxon>Rhodotorula</taxon>
    </lineage>
</organism>
<proteinExistence type="inferred from homology"/>
<dbReference type="Pfam" id="PF07393">
    <property type="entry name" value="Sec10_HB"/>
    <property type="match status" value="1"/>
</dbReference>
<feature type="compositionally biased region" description="Basic and acidic residues" evidence="5">
    <location>
        <begin position="1055"/>
        <end position="1066"/>
    </location>
</feature>
<dbReference type="Proteomes" id="UP000311382">
    <property type="component" value="Unassembled WGS sequence"/>
</dbReference>
<protein>
    <submittedName>
        <fullName evidence="8">Exocyst complex component Sec10-domain-containing protein</fullName>
    </submittedName>
</protein>
<name>A0A5C5G4Z9_9BASI</name>
<evidence type="ECO:0000256" key="1">
    <source>
        <dbReference type="ARBA" id="ARBA00006572"/>
    </source>
</evidence>
<comment type="caution">
    <text evidence="8">The sequence shown here is derived from an EMBL/GenBank/DDBJ whole genome shotgun (WGS) entry which is preliminary data.</text>
</comment>
<dbReference type="GO" id="GO:0006893">
    <property type="term" value="P:Golgi to plasma membrane transport"/>
    <property type="evidence" value="ECO:0007669"/>
    <property type="project" value="TreeGrafter"/>
</dbReference>
<feature type="region of interest" description="Disordered" evidence="5">
    <location>
        <begin position="976"/>
        <end position="1088"/>
    </location>
</feature>
<feature type="domain" description="Exocyst complex component Sec10 N-terminal" evidence="7">
    <location>
        <begin position="67"/>
        <end position="181"/>
    </location>
</feature>
<evidence type="ECO:0000313" key="9">
    <source>
        <dbReference type="Proteomes" id="UP000311382"/>
    </source>
</evidence>
<sequence>MASPSAQPSTSPTAPPPPPPAPPPPRPTVAPISLDTFQQPAFDVSRFVTALMDDEVKRQKNTGAFDPAPHIRTLEAALAQLLPLRKANAQKTAELERQVAVAERTYRGDVRGAKAGFETVNTQFQALDGKITSVGRTAVRIGEQLESIDRLRQRASEAHDLILYYNEFAAGDTTRLEKMRKEGGREGRQKVAIAARRLLSLSKEVEGVEGAENTRETIERYCERFEKDMLRLFDRYYRKGDPKAMAHCAQTLQDFNGGQSCIQIYVNQHDFFISKERVQEAAGGLVGGAIWESLPDPDAAAPKDEPGLASLYEEIRITVGQEAQIVTAVFPNPAIVMQVFLQRVFAQVIQGYIETLIQTASSSSTLAYLRILHLARAQTAALVDDLKAHEFFRTASASASASALAGTSSLLPATGGGSSSSSSAATAAQLVSPTSGAFPSSSAGGPAGGAGAAAVSQMLDASMEELFVTHMEGARYLDKEGKSLTELYAAKLIRFTNWHRATNKAKPSNTIFDRMVNQLSSAAHQAAHPSSSSSSSAAQSAPDNADKSRLDRLMKFSGLGNLAHTGSGSGASSSDAKHGEIDPAMLFEDGDGELSVEVAERMLEWHAEAVGRMVELSPAGDVPKNAFTLLKVLADSFGKGYLETALDTAIHQLSLYDGKSEPDLRPIRVVRLADMIMHLWQRYISTALVPLAGTSVTVRREMGIFNNHVSVRIEGKVNAIVQRTTDAIVTYLSVVLAKQKKGDFRPKNDELAFSRLNTEPCVLACEFLERVRDATTAALSGRNKEVFLTEVGVTFHTLLLEHLKKFQVSATGGLMLTKDLALYQDTVSSFSLPALNDRFEMLRQLGNVFIVQPDILRSYLNEAYLARIENRLLRPFVVMRSDYGDYSRRFWDDVFGPDAPGVGGAGAGAGADAAGPTAGERVGGAVSALGARIPGLSALGQRGASVMGGSGAGGASSAPGAGSGGAGGAGFIAQSFGGGAPRAAPPPAPAAGHGAPPPLPPRGDGAPPSSDPHHPPVPPPRPSSAASTRSNSSMQQGQGSVTGGTKTRLWGTLMRDFEGLGLRDDGGAGAGGEGSAGKRRSAGFGARD</sequence>
<evidence type="ECO:0000256" key="4">
    <source>
        <dbReference type="ARBA" id="ARBA00023054"/>
    </source>
</evidence>
<feature type="compositionally biased region" description="Pro residues" evidence="5">
    <location>
        <begin position="13"/>
        <end position="28"/>
    </location>
</feature>
<dbReference type="InterPro" id="IPR009976">
    <property type="entry name" value="Sec10-like"/>
</dbReference>
<feature type="compositionally biased region" description="Low complexity" evidence="5">
    <location>
        <begin position="1"/>
        <end position="12"/>
    </location>
</feature>
<keyword evidence="3" id="KW-0268">Exocytosis</keyword>
<feature type="domain" description="Exocyst complex component Sec10-like alpha-helical bundle" evidence="6">
    <location>
        <begin position="191"/>
        <end position="885"/>
    </location>
</feature>
<accession>A0A5C5G4Z9</accession>
<evidence type="ECO:0000256" key="5">
    <source>
        <dbReference type="SAM" id="MobiDB-lite"/>
    </source>
</evidence>
<feature type="compositionally biased region" description="Low complexity" evidence="5">
    <location>
        <begin position="1023"/>
        <end position="1033"/>
    </location>
</feature>
<feature type="compositionally biased region" description="Low complexity" evidence="5">
    <location>
        <begin position="521"/>
        <end position="542"/>
    </location>
</feature>
<comment type="similarity">
    <text evidence="1">Belongs to the SEC10 family.</text>
</comment>
<dbReference type="GO" id="GO:0000145">
    <property type="term" value="C:exocyst"/>
    <property type="evidence" value="ECO:0007669"/>
    <property type="project" value="TreeGrafter"/>
</dbReference>
<dbReference type="PANTHER" id="PTHR12100">
    <property type="entry name" value="SEC10"/>
    <property type="match status" value="1"/>
</dbReference>
<feature type="compositionally biased region" description="Pro residues" evidence="5">
    <location>
        <begin position="983"/>
        <end position="1001"/>
    </location>
</feature>
<dbReference type="EMBL" id="SOZI01000004">
    <property type="protein sequence ID" value="TNY24150.1"/>
    <property type="molecule type" value="Genomic_DNA"/>
</dbReference>
<dbReference type="InterPro" id="IPR048627">
    <property type="entry name" value="Sec10_HB"/>
</dbReference>
<evidence type="ECO:0000259" key="7">
    <source>
        <dbReference type="Pfam" id="PF20667"/>
    </source>
</evidence>
<keyword evidence="9" id="KW-1185">Reference proteome</keyword>
<dbReference type="AlphaFoldDB" id="A0A5C5G4Z9"/>
<dbReference type="PANTHER" id="PTHR12100:SF0">
    <property type="entry name" value="EXOCYST COMPLEX COMPONENT 5"/>
    <property type="match status" value="1"/>
</dbReference>
<dbReference type="GO" id="GO:0006887">
    <property type="term" value="P:exocytosis"/>
    <property type="evidence" value="ECO:0007669"/>
    <property type="project" value="UniProtKB-KW"/>
</dbReference>
<dbReference type="OrthoDB" id="125856at2759"/>
<evidence type="ECO:0000256" key="3">
    <source>
        <dbReference type="ARBA" id="ARBA00022483"/>
    </source>
</evidence>
<reference evidence="8 9" key="1">
    <citation type="submission" date="2019-03" db="EMBL/GenBank/DDBJ databases">
        <title>Rhodosporidium diobovatum UCD-FST 08-225 genome sequencing, assembly, and annotation.</title>
        <authorList>
            <person name="Fakankun I.U."/>
            <person name="Fristensky B."/>
            <person name="Levin D.B."/>
        </authorList>
    </citation>
    <scope>NUCLEOTIDE SEQUENCE [LARGE SCALE GENOMIC DNA]</scope>
    <source>
        <strain evidence="8 9">UCD-FST 08-225</strain>
    </source>
</reference>